<proteinExistence type="predicted"/>
<feature type="transmembrane region" description="Helical" evidence="1">
    <location>
        <begin position="43"/>
        <end position="65"/>
    </location>
</feature>
<sequence>MLAQRGTMLASYNTVVTTIAAVAPLAGGLAPDHYATAVAGSKVVFTVLGAVVLLGSLLSVCAPGLSTSRRCRSGPPPYWRCQSSR</sequence>
<reference evidence="3" key="1">
    <citation type="submission" date="2016-10" db="EMBL/GenBank/DDBJ databases">
        <authorList>
            <person name="Varghese N."/>
        </authorList>
    </citation>
    <scope>NUCLEOTIDE SEQUENCE [LARGE SCALE GENOMIC DNA]</scope>
    <source>
        <strain evidence="3">DSM 45096 / BCRC 16803 / CGMCC 4.1857 / CIP 109030 / JCM 12277 / KCTC 19219 / NBRC 100920 / 33214</strain>
    </source>
</reference>
<gene>
    <name evidence="2" type="ORF">SAMN05414137_1083</name>
</gene>
<dbReference type="Proteomes" id="UP000183015">
    <property type="component" value="Unassembled WGS sequence"/>
</dbReference>
<keyword evidence="1" id="KW-1133">Transmembrane helix</keyword>
<dbReference type="InterPro" id="IPR036259">
    <property type="entry name" value="MFS_trans_sf"/>
</dbReference>
<keyword evidence="3" id="KW-1185">Reference proteome</keyword>
<feature type="transmembrane region" description="Helical" evidence="1">
    <location>
        <begin position="12"/>
        <end position="31"/>
    </location>
</feature>
<evidence type="ECO:0000313" key="2">
    <source>
        <dbReference type="EMBL" id="SEL36272.1"/>
    </source>
</evidence>
<dbReference type="AlphaFoldDB" id="A0A1H7PKG2"/>
<evidence type="ECO:0000256" key="1">
    <source>
        <dbReference type="SAM" id="Phobius"/>
    </source>
</evidence>
<keyword evidence="1" id="KW-0812">Transmembrane</keyword>
<dbReference type="EMBL" id="FOAZ01000008">
    <property type="protein sequence ID" value="SEL36272.1"/>
    <property type="molecule type" value="Genomic_DNA"/>
</dbReference>
<evidence type="ECO:0000313" key="3">
    <source>
        <dbReference type="Proteomes" id="UP000183015"/>
    </source>
</evidence>
<name>A0A1H7PKG2_STRJI</name>
<protein>
    <submittedName>
        <fullName evidence="2">Uncharacterized protein</fullName>
    </submittedName>
</protein>
<accession>A0A1H7PKG2</accession>
<organism evidence="2 3">
    <name type="scientific">Streptacidiphilus jiangxiensis</name>
    <dbReference type="NCBI Taxonomy" id="235985"/>
    <lineage>
        <taxon>Bacteria</taxon>
        <taxon>Bacillati</taxon>
        <taxon>Actinomycetota</taxon>
        <taxon>Actinomycetes</taxon>
        <taxon>Kitasatosporales</taxon>
        <taxon>Streptomycetaceae</taxon>
        <taxon>Streptacidiphilus</taxon>
    </lineage>
</organism>
<keyword evidence="1" id="KW-0472">Membrane</keyword>
<dbReference type="SUPFAM" id="SSF103473">
    <property type="entry name" value="MFS general substrate transporter"/>
    <property type="match status" value="1"/>
</dbReference>